<dbReference type="EMBL" id="BSXW01000483">
    <property type="protein sequence ID" value="GMF23650.1"/>
    <property type="molecule type" value="Genomic_DNA"/>
</dbReference>
<evidence type="ECO:0000313" key="4">
    <source>
        <dbReference type="EMBL" id="GMF23650.1"/>
    </source>
</evidence>
<gene>
    <name evidence="4" type="ORF">Plil01_000958000</name>
</gene>
<evidence type="ECO:0000256" key="2">
    <source>
        <dbReference type="SAM" id="Coils"/>
    </source>
</evidence>
<organism evidence="4 5">
    <name type="scientific">Phytophthora lilii</name>
    <dbReference type="NCBI Taxonomy" id="2077276"/>
    <lineage>
        <taxon>Eukaryota</taxon>
        <taxon>Sar</taxon>
        <taxon>Stramenopiles</taxon>
        <taxon>Oomycota</taxon>
        <taxon>Peronosporomycetes</taxon>
        <taxon>Peronosporales</taxon>
        <taxon>Peronosporaceae</taxon>
        <taxon>Phytophthora</taxon>
    </lineage>
</organism>
<evidence type="ECO:0000256" key="3">
    <source>
        <dbReference type="SAM" id="MobiDB-lite"/>
    </source>
</evidence>
<accession>A0A9W6WZ74</accession>
<dbReference type="InterPro" id="IPR039902">
    <property type="entry name" value="CCDC148/CCDC112"/>
</dbReference>
<evidence type="ECO:0000256" key="1">
    <source>
        <dbReference type="ARBA" id="ARBA00023054"/>
    </source>
</evidence>
<keyword evidence="5" id="KW-1185">Reference proteome</keyword>
<feature type="region of interest" description="Disordered" evidence="3">
    <location>
        <begin position="357"/>
        <end position="392"/>
    </location>
</feature>
<feature type="coiled-coil region" evidence="2">
    <location>
        <begin position="67"/>
        <end position="150"/>
    </location>
</feature>
<feature type="region of interest" description="Disordered" evidence="3">
    <location>
        <begin position="180"/>
        <end position="216"/>
    </location>
</feature>
<name>A0A9W6WZ74_9STRA</name>
<proteinExistence type="predicted"/>
<dbReference type="AlphaFoldDB" id="A0A9W6WZ74"/>
<feature type="region of interest" description="Disordered" evidence="3">
    <location>
        <begin position="481"/>
        <end position="504"/>
    </location>
</feature>
<comment type="caution">
    <text evidence="4">The sequence shown here is derived from an EMBL/GenBank/DDBJ whole genome shotgun (WGS) entry which is preliminary data.</text>
</comment>
<dbReference type="OrthoDB" id="2152435at2759"/>
<reference evidence="4" key="1">
    <citation type="submission" date="2023-04" db="EMBL/GenBank/DDBJ databases">
        <title>Phytophthora lilii NBRC 32176.</title>
        <authorList>
            <person name="Ichikawa N."/>
            <person name="Sato H."/>
            <person name="Tonouchi N."/>
        </authorList>
    </citation>
    <scope>NUCLEOTIDE SEQUENCE</scope>
    <source>
        <strain evidence="4">NBRC 32176</strain>
    </source>
</reference>
<feature type="coiled-coil region" evidence="2">
    <location>
        <begin position="392"/>
        <end position="430"/>
    </location>
</feature>
<feature type="compositionally biased region" description="Polar residues" evidence="3">
    <location>
        <begin position="193"/>
        <end position="205"/>
    </location>
</feature>
<dbReference type="PANTHER" id="PTHR21549:SF0">
    <property type="entry name" value="COILED-COIL DOMAIN-CONTAINING PROTEIN 112"/>
    <property type="match status" value="1"/>
</dbReference>
<sequence>MRKQEAEWIEKQMQYRMRATMLEKEVRAAWQSFFAGAGTSGSSTGFVSTAEVNKAMEEMETLREQDIQKMRQQLLQLSSKASDVQDKVDNIENGEQFLVELQERIDGMEAGLEKFRLQQLKHFEEYVLEEKVLEKELDVFLEKVNEWENETQAPLGRGGGSATTIGPRLLHLNSKLSERSTAFPRRQSKNDEQNNANDKGNQSEGRTVRPGTSDELGMVDRVRRLNDAILRSGGLKGGWDSREHATFASLLVKYGLTDDVLLLHVFPDENKVYSNQEAHTEEGAVASNSNTDYETRVARFLRKCMRKIVTQTECSVRSHLEWYLRHLALVEEKKRVIYEWKERKEEEHQQIIQCGFDANGEEPENLNNNGTPETNRDSTSGKGSNIARAKSREKTERLLEEWKLEKKRKEEEREQRKRELQKKREAIEAKVIQCVCSVLTVLCYYLKQTSKEELVERSRIAIEYAKAKRLRLQQIEERKLKQQQLPPRPEAKTADENANISPKPVLVFNPTQASRARDLSKDELRKLARRRERQRAHEAYIPGEKAIPDVKVKSFGHIPIQPRAIPAWRKNI</sequence>
<evidence type="ECO:0000313" key="5">
    <source>
        <dbReference type="Proteomes" id="UP001165083"/>
    </source>
</evidence>
<dbReference type="PANTHER" id="PTHR21549">
    <property type="entry name" value="MUTATED IN BLADDER CANCER 1"/>
    <property type="match status" value="1"/>
</dbReference>
<dbReference type="Proteomes" id="UP001165083">
    <property type="component" value="Unassembled WGS sequence"/>
</dbReference>
<keyword evidence="1 2" id="KW-0175">Coiled coil</keyword>
<protein>
    <submittedName>
        <fullName evidence="4">Unnamed protein product</fullName>
    </submittedName>
</protein>